<dbReference type="InterPro" id="IPR011607">
    <property type="entry name" value="MGS-like_dom"/>
</dbReference>
<dbReference type="Proteomes" id="UP001224418">
    <property type="component" value="Unassembled WGS sequence"/>
</dbReference>
<evidence type="ECO:0000259" key="2">
    <source>
        <dbReference type="PROSITE" id="PS51855"/>
    </source>
</evidence>
<feature type="domain" description="MGS-like" evidence="2">
    <location>
        <begin position="5"/>
        <end position="156"/>
    </location>
</feature>
<organism evidence="3 4">
    <name type="scientific">Hathewaya limosa</name>
    <name type="common">Clostridium limosum</name>
    <dbReference type="NCBI Taxonomy" id="1536"/>
    <lineage>
        <taxon>Bacteria</taxon>
        <taxon>Bacillati</taxon>
        <taxon>Bacillota</taxon>
        <taxon>Clostridia</taxon>
        <taxon>Eubacteriales</taxon>
        <taxon>Clostridiaceae</taxon>
        <taxon>Hathewaya</taxon>
    </lineage>
</organism>
<dbReference type="PROSITE" id="PS01335">
    <property type="entry name" value="METHYLGLYOXAL_SYNTH"/>
    <property type="match status" value="1"/>
</dbReference>
<dbReference type="Gene3D" id="3.40.50.1380">
    <property type="entry name" value="Methylglyoxal synthase-like domain"/>
    <property type="match status" value="1"/>
</dbReference>
<dbReference type="HAMAP" id="MF_00549">
    <property type="entry name" value="Methylglyoxal_synth"/>
    <property type="match status" value="1"/>
</dbReference>
<accession>A0ABU0JUY2</accession>
<name>A0ABU0JUY2_HATLI</name>
<feature type="active site" description="Proton donor/acceptor" evidence="1">
    <location>
        <position position="71"/>
    </location>
</feature>
<dbReference type="EC" id="4.2.3.3" evidence="1"/>
<dbReference type="NCBIfam" id="NF003559">
    <property type="entry name" value="PRK05234.1"/>
    <property type="match status" value="1"/>
</dbReference>
<dbReference type="PANTHER" id="PTHR30492">
    <property type="entry name" value="METHYLGLYOXAL SYNTHASE"/>
    <property type="match status" value="1"/>
</dbReference>
<sequence length="156" mass="17404">MSKVFRTVDVKKNIALVAHDNKKSELLAWVKANKEILSQHNLFATGTTGLIIQNETGLDITSFKSGPLGGDQQLGATIVNFGLDILIFFWDPLESQPHDPDVKALLRIATLYNIPSATNKSTADFIISSSYMNTCYDLALYDHAEYNNRKIDIKKE</sequence>
<dbReference type="PIRSF" id="PIRSF006614">
    <property type="entry name" value="Methylglyox_syn"/>
    <property type="match status" value="1"/>
</dbReference>
<dbReference type="InterPro" id="IPR004363">
    <property type="entry name" value="Methylgl_synth"/>
</dbReference>
<dbReference type="NCBIfam" id="TIGR00160">
    <property type="entry name" value="MGSA"/>
    <property type="match status" value="1"/>
</dbReference>
<dbReference type="PROSITE" id="PS51855">
    <property type="entry name" value="MGS"/>
    <property type="match status" value="1"/>
</dbReference>
<dbReference type="InterPro" id="IPR018148">
    <property type="entry name" value="Methylglyoxal_synth_AS"/>
</dbReference>
<keyword evidence="4" id="KW-1185">Reference proteome</keyword>
<comment type="caution">
    <text evidence="3">The sequence shown here is derived from an EMBL/GenBank/DDBJ whole genome shotgun (WGS) entry which is preliminary data.</text>
</comment>
<reference evidence="3 4" key="1">
    <citation type="submission" date="2023-07" db="EMBL/GenBank/DDBJ databases">
        <title>Genomic Encyclopedia of Type Strains, Phase IV (KMG-IV): sequencing the most valuable type-strain genomes for metagenomic binning, comparative biology and taxonomic classification.</title>
        <authorList>
            <person name="Goeker M."/>
        </authorList>
    </citation>
    <scope>NUCLEOTIDE SEQUENCE [LARGE SCALE GENOMIC DNA]</scope>
    <source>
        <strain evidence="3 4">DSM 1400</strain>
    </source>
</reference>
<dbReference type="Pfam" id="PF02142">
    <property type="entry name" value="MGS"/>
    <property type="match status" value="1"/>
</dbReference>
<comment type="catalytic activity">
    <reaction evidence="1">
        <text>dihydroxyacetone phosphate = methylglyoxal + phosphate</text>
        <dbReference type="Rhea" id="RHEA:17937"/>
        <dbReference type="ChEBI" id="CHEBI:17158"/>
        <dbReference type="ChEBI" id="CHEBI:43474"/>
        <dbReference type="ChEBI" id="CHEBI:57642"/>
        <dbReference type="EC" id="4.2.3.3"/>
    </reaction>
</comment>
<dbReference type="CDD" id="cd01422">
    <property type="entry name" value="MGS"/>
    <property type="match status" value="1"/>
</dbReference>
<protein>
    <recommendedName>
        <fullName evidence="1">Methylglyoxal synthase</fullName>
        <shortName evidence="1">MGS</shortName>
        <ecNumber evidence="1">4.2.3.3</ecNumber>
    </recommendedName>
</protein>
<feature type="binding site" evidence="1">
    <location>
        <position position="98"/>
    </location>
    <ligand>
        <name>substrate</name>
    </ligand>
</feature>
<comment type="function">
    <text evidence="1">Catalyzes the formation of methylglyoxal from dihydroxyacetone phosphate.</text>
</comment>
<keyword evidence="1 3" id="KW-0456">Lyase</keyword>
<feature type="binding site" evidence="1">
    <location>
        <begin position="45"/>
        <end position="48"/>
    </location>
    <ligand>
        <name>substrate</name>
    </ligand>
</feature>
<comment type="similarity">
    <text evidence="1">Belongs to the methylglyoxal synthase family.</text>
</comment>
<evidence type="ECO:0000256" key="1">
    <source>
        <dbReference type="HAMAP-Rule" id="MF_00549"/>
    </source>
</evidence>
<dbReference type="EMBL" id="JAUSWN010000012">
    <property type="protein sequence ID" value="MDQ0479844.1"/>
    <property type="molecule type" value="Genomic_DNA"/>
</dbReference>
<dbReference type="RefSeq" id="WP_111943415.1">
    <property type="nucleotide sequence ID" value="NZ_BAAACJ010000037.1"/>
</dbReference>
<gene>
    <name evidence="1" type="primary">mgsA</name>
    <name evidence="3" type="ORF">QOZ93_001586</name>
</gene>
<dbReference type="GO" id="GO:0008929">
    <property type="term" value="F:methylglyoxal synthase activity"/>
    <property type="evidence" value="ECO:0007669"/>
    <property type="project" value="UniProtKB-EC"/>
</dbReference>
<dbReference type="PANTHER" id="PTHR30492:SF0">
    <property type="entry name" value="METHYLGLYOXAL SYNTHASE"/>
    <property type="match status" value="1"/>
</dbReference>
<evidence type="ECO:0000313" key="3">
    <source>
        <dbReference type="EMBL" id="MDQ0479844.1"/>
    </source>
</evidence>
<proteinExistence type="inferred from homology"/>
<dbReference type="InterPro" id="IPR036914">
    <property type="entry name" value="MGS-like_dom_sf"/>
</dbReference>
<feature type="binding site" evidence="1">
    <location>
        <begin position="65"/>
        <end position="66"/>
    </location>
    <ligand>
        <name>substrate</name>
    </ligand>
</feature>
<dbReference type="SMART" id="SM00851">
    <property type="entry name" value="MGS"/>
    <property type="match status" value="1"/>
</dbReference>
<evidence type="ECO:0000313" key="4">
    <source>
        <dbReference type="Proteomes" id="UP001224418"/>
    </source>
</evidence>
<feature type="binding site" evidence="1">
    <location>
        <position position="23"/>
    </location>
    <ligand>
        <name>substrate</name>
    </ligand>
</feature>
<dbReference type="SUPFAM" id="SSF52335">
    <property type="entry name" value="Methylglyoxal synthase-like"/>
    <property type="match status" value="1"/>
</dbReference>
<feature type="binding site" evidence="1">
    <location>
        <position position="19"/>
    </location>
    <ligand>
        <name>substrate</name>
    </ligand>
</feature>